<dbReference type="Pfam" id="PF11104">
    <property type="entry name" value="PilM_2"/>
    <property type="match status" value="1"/>
</dbReference>
<organism evidence="2 3">
    <name type="scientific">Oceanisphaera profunda</name>
    <dbReference type="NCBI Taxonomy" id="1416627"/>
    <lineage>
        <taxon>Bacteria</taxon>
        <taxon>Pseudomonadati</taxon>
        <taxon>Pseudomonadota</taxon>
        <taxon>Gammaproteobacteria</taxon>
        <taxon>Aeromonadales</taxon>
        <taxon>Aeromonadaceae</taxon>
        <taxon>Oceanisphaera</taxon>
    </lineage>
</organism>
<dbReference type="InterPro" id="IPR003494">
    <property type="entry name" value="SHS2_FtsA"/>
</dbReference>
<accession>A0A1Y0D3R6</accession>
<dbReference type="Proteomes" id="UP000243937">
    <property type="component" value="Chromosome"/>
</dbReference>
<sequence>MPMLSPNLSKELSKKLSNKLSSKLSTIFSACSVFKRNPLSETLLGIDFGCERINAVALRALPAIADQPTAYQLQAMASVATPSGAIVDHQLHNMAQVVDALKQLRRMLKVPTRNVATAVSGSSVTTKIVHVPNSLPVEMLAHHMEQEAAAHIPFPLAEISLDFEILGPSELHPDRDKILLSAARTEHVQARVDALRQVGWRAQVVDIGSHALARAVCFLLAPPPEQRVAVLELSAESLTFMVISQGEIIYQRLQPLAADSEPATLSNQHYMAQVTSQAQRQLQLFCSNSGQTSPLQLLLCGSDTDLAQLVPRLSHTLGIAVQLPDFSVMFGGEPHHYSEAPAFSTALGLALRRSSPCLI</sequence>
<evidence type="ECO:0000313" key="3">
    <source>
        <dbReference type="Proteomes" id="UP000243937"/>
    </source>
</evidence>
<dbReference type="SUPFAM" id="SSF53067">
    <property type="entry name" value="Actin-like ATPase domain"/>
    <property type="match status" value="1"/>
</dbReference>
<dbReference type="PANTHER" id="PTHR32432">
    <property type="entry name" value="CELL DIVISION PROTEIN FTSA-RELATED"/>
    <property type="match status" value="1"/>
</dbReference>
<feature type="domain" description="SHS2" evidence="1">
    <location>
        <begin position="43"/>
        <end position="216"/>
    </location>
</feature>
<dbReference type="Gene3D" id="3.30.420.40">
    <property type="match status" value="1"/>
</dbReference>
<name>A0A1Y0D3R6_9GAMM</name>
<reference evidence="2 3" key="1">
    <citation type="journal article" date="2014" name="Int. J. Syst. Evol. Microbiol.">
        <title>Oceanisphaera profunda sp. nov., a marine bacterium isolated from deep-sea sediment, and emended description of the genus Oceanisphaera.</title>
        <authorList>
            <person name="Xu Z."/>
            <person name="Zhang X.Y."/>
            <person name="Su H.N."/>
            <person name="Yu Z.C."/>
            <person name="Liu C."/>
            <person name="Li H."/>
            <person name="Chen X.L."/>
            <person name="Song X.Y."/>
            <person name="Xie B.B."/>
            <person name="Qin Q.L."/>
            <person name="Zhou B.C."/>
            <person name="Shi M."/>
            <person name="Huang Y."/>
            <person name="Zhang Y.Z."/>
        </authorList>
    </citation>
    <scope>NUCLEOTIDE SEQUENCE [LARGE SCALE GENOMIC DNA]</scope>
    <source>
        <strain evidence="2 3">SM1222</strain>
    </source>
</reference>
<dbReference type="NCBIfam" id="TIGR01175">
    <property type="entry name" value="pilM"/>
    <property type="match status" value="1"/>
</dbReference>
<dbReference type="InterPro" id="IPR043129">
    <property type="entry name" value="ATPase_NBD"/>
</dbReference>
<evidence type="ECO:0000259" key="1">
    <source>
        <dbReference type="SMART" id="SM00842"/>
    </source>
</evidence>
<dbReference type="InterPro" id="IPR005883">
    <property type="entry name" value="PilM"/>
</dbReference>
<protein>
    <recommendedName>
        <fullName evidence="1">SHS2 domain-containing protein</fullName>
    </recommendedName>
</protein>
<dbReference type="AlphaFoldDB" id="A0A1Y0D3R6"/>
<dbReference type="PIRSF" id="PIRSF019169">
    <property type="entry name" value="PilM"/>
    <property type="match status" value="1"/>
</dbReference>
<evidence type="ECO:0000313" key="2">
    <source>
        <dbReference type="EMBL" id="ART81964.1"/>
    </source>
</evidence>
<dbReference type="PANTHER" id="PTHR32432:SF3">
    <property type="entry name" value="ETHANOLAMINE UTILIZATION PROTEIN EUTJ"/>
    <property type="match status" value="1"/>
</dbReference>
<gene>
    <name evidence="2" type="ORF">CBP31_04405</name>
</gene>
<dbReference type="EMBL" id="CP021377">
    <property type="protein sequence ID" value="ART81964.1"/>
    <property type="molecule type" value="Genomic_DNA"/>
</dbReference>
<proteinExistence type="predicted"/>
<dbReference type="GO" id="GO:0051301">
    <property type="term" value="P:cell division"/>
    <property type="evidence" value="ECO:0007669"/>
    <property type="project" value="InterPro"/>
</dbReference>
<dbReference type="InterPro" id="IPR050696">
    <property type="entry name" value="FtsA/MreB"/>
</dbReference>
<dbReference type="CDD" id="cd24049">
    <property type="entry name" value="ASKHA_NBD_PilM"/>
    <property type="match status" value="1"/>
</dbReference>
<dbReference type="KEGG" id="opf:CBP31_04405"/>
<dbReference type="SMART" id="SM00842">
    <property type="entry name" value="FtsA"/>
    <property type="match status" value="1"/>
</dbReference>
<keyword evidence="3" id="KW-1185">Reference proteome</keyword>